<comment type="similarity">
    <text evidence="4">Belongs to the alkaline phosphatase family.</text>
</comment>
<feature type="signal peptide" evidence="6">
    <location>
        <begin position="1"/>
        <end position="18"/>
    </location>
</feature>
<dbReference type="InterPro" id="IPR017850">
    <property type="entry name" value="Alkaline_phosphatase_core_sf"/>
</dbReference>
<keyword evidence="8" id="KW-1185">Reference proteome</keyword>
<dbReference type="RefSeq" id="XP_038068808.1">
    <property type="nucleotide sequence ID" value="XM_038212880.1"/>
</dbReference>
<keyword evidence="2" id="KW-0597">Phosphoprotein</keyword>
<evidence type="ECO:0000256" key="3">
    <source>
        <dbReference type="PIRSR" id="PIRSR601952-2"/>
    </source>
</evidence>
<feature type="compositionally biased region" description="Polar residues" evidence="5">
    <location>
        <begin position="439"/>
        <end position="451"/>
    </location>
</feature>
<dbReference type="GO" id="GO:0004035">
    <property type="term" value="F:alkaline phosphatase activity"/>
    <property type="evidence" value="ECO:0007669"/>
    <property type="project" value="UniProtKB-EC"/>
</dbReference>
<dbReference type="SMART" id="SM00098">
    <property type="entry name" value="alkPPc"/>
    <property type="match status" value="1"/>
</dbReference>
<dbReference type="EnsemblMetazoa" id="XM_038212880.1">
    <property type="protein sequence ID" value="XP_038068808.1"/>
    <property type="gene ID" value="LOC119738136"/>
</dbReference>
<dbReference type="Gene3D" id="3.40.720.10">
    <property type="entry name" value="Alkaline Phosphatase, subunit A"/>
    <property type="match status" value="1"/>
</dbReference>
<feature type="binding site" evidence="3">
    <location>
        <position position="351"/>
    </location>
    <ligand>
        <name>Mg(2+)</name>
        <dbReference type="ChEBI" id="CHEBI:18420"/>
    </ligand>
</feature>
<evidence type="ECO:0000313" key="8">
    <source>
        <dbReference type="Proteomes" id="UP000887568"/>
    </source>
</evidence>
<feature type="binding site" evidence="3">
    <location>
        <position position="398"/>
    </location>
    <ligand>
        <name>Zn(2+)</name>
        <dbReference type="ChEBI" id="CHEBI:29105"/>
        <label>2</label>
    </ligand>
</feature>
<protein>
    <recommendedName>
        <fullName evidence="1">alkaline phosphatase</fullName>
        <ecNumber evidence="1">3.1.3.1</ecNumber>
    </recommendedName>
</protein>
<keyword evidence="3" id="KW-0479">Metal-binding</keyword>
<feature type="region of interest" description="Disordered" evidence="5">
    <location>
        <begin position="439"/>
        <end position="458"/>
    </location>
</feature>
<dbReference type="OrthoDB" id="5818554at2759"/>
<evidence type="ECO:0000256" key="1">
    <source>
        <dbReference type="ARBA" id="ARBA00012647"/>
    </source>
</evidence>
<accession>A0A914AYR6</accession>
<dbReference type="SUPFAM" id="SSF53649">
    <property type="entry name" value="Alkaline phosphatase-like"/>
    <property type="match status" value="1"/>
</dbReference>
<reference evidence="7" key="1">
    <citation type="submission" date="2022-11" db="UniProtKB">
        <authorList>
            <consortium name="EnsemblMetazoa"/>
        </authorList>
    </citation>
    <scope>IDENTIFICATION</scope>
</reference>
<dbReference type="AlphaFoldDB" id="A0A914AYR6"/>
<keyword evidence="3" id="KW-0460">Magnesium</keyword>
<evidence type="ECO:0000256" key="4">
    <source>
        <dbReference type="RuleBase" id="RU003946"/>
    </source>
</evidence>
<dbReference type="OMA" id="ASHCIAD"/>
<evidence type="ECO:0000256" key="2">
    <source>
        <dbReference type="ARBA" id="ARBA00022553"/>
    </source>
</evidence>
<proteinExistence type="inferred from homology"/>
<name>A0A914AYR6_PATMI</name>
<dbReference type="PRINTS" id="PR00113">
    <property type="entry name" value="ALKPHPHTASE"/>
</dbReference>
<dbReference type="Pfam" id="PF00245">
    <property type="entry name" value="Alk_phosphatase"/>
    <property type="match status" value="1"/>
</dbReference>
<feature type="binding site" evidence="3">
    <location>
        <position position="397"/>
    </location>
    <ligand>
        <name>Zn(2+)</name>
        <dbReference type="ChEBI" id="CHEBI:29105"/>
        <label>2</label>
    </ligand>
</feature>
<evidence type="ECO:0000313" key="7">
    <source>
        <dbReference type="EnsemblMetazoa" id="XP_038068808.1"/>
    </source>
</evidence>
<keyword evidence="6" id="KW-0732">Signal</keyword>
<dbReference type="Proteomes" id="UP000887568">
    <property type="component" value="Unplaced"/>
</dbReference>
<dbReference type="InterPro" id="IPR001952">
    <property type="entry name" value="Alkaline_phosphatase"/>
</dbReference>
<dbReference type="GO" id="GO:0046872">
    <property type="term" value="F:metal ion binding"/>
    <property type="evidence" value="ECO:0007669"/>
    <property type="project" value="UniProtKB-KW"/>
</dbReference>
<feature type="binding site" evidence="3">
    <location>
        <position position="204"/>
    </location>
    <ligand>
        <name>Mg(2+)</name>
        <dbReference type="ChEBI" id="CHEBI:18420"/>
    </ligand>
</feature>
<evidence type="ECO:0000256" key="5">
    <source>
        <dbReference type="SAM" id="MobiDB-lite"/>
    </source>
</evidence>
<dbReference type="CDD" id="cd16012">
    <property type="entry name" value="ALP"/>
    <property type="match status" value="1"/>
</dbReference>
<sequence length="530" mass="57880">MAYMFWSLLLCIVVGSHTTYSWTAPGGVCDVDINKPRTAQFQYNLDQIEIRDADREYWRDQARDTMKDAIDLAKKLDTTTMAKNIILFIGDGMSLPTVTGARILKGQKIEMPGEEKFLSFEQFPYVGMSKTYNVDSQVADCASTATALLTGVKTKNRMIGLNGKAIPGDCTSAAGKEVDSILKVAKNAGWNVGIVTTAALVNSTPAAAYAHTPEEKWTYTVPGGCAVQDIATQFVRSDFDIDVALGGGRSFFMRNTDTDPDSGTKGKRTDGVDLIAEWKNKYSSGTSRYVTKKADLLALSSSTNYVLGMFHPDDMSYNDRKSSKEPSLTEMTETALQLLQNKNKQYLLVVEGAHINTGHRENKAGQALHETLAMDAAVEKAMVMTSDDDTMVIVTADHGHTMTMAGYPCRGQPILGKVYAKEDFAQYCDELPYTQLGYSNGPSAPQVQQSLKDGKGRPRLDSVDTEDLDYQAQSFIPLAAATHGGEDVQIFASGPMSHLAQGVHDQTYINALMLYAGCLGRHSHASCKQY</sequence>
<feature type="chain" id="PRO_5038047583" description="alkaline phosphatase" evidence="6">
    <location>
        <begin position="19"/>
        <end position="530"/>
    </location>
</feature>
<feature type="binding site" evidence="3">
    <location>
        <position position="483"/>
    </location>
    <ligand>
        <name>Zn(2+)</name>
        <dbReference type="ChEBI" id="CHEBI:29105"/>
        <label>2</label>
    </ligand>
</feature>
<comment type="cofactor">
    <cofactor evidence="3">
        <name>Mg(2+)</name>
        <dbReference type="ChEBI" id="CHEBI:18420"/>
    </cofactor>
    <text evidence="3">Binds 1 Mg(2+) ion.</text>
</comment>
<organism evidence="7 8">
    <name type="scientific">Patiria miniata</name>
    <name type="common">Bat star</name>
    <name type="synonym">Asterina miniata</name>
    <dbReference type="NCBI Taxonomy" id="46514"/>
    <lineage>
        <taxon>Eukaryota</taxon>
        <taxon>Metazoa</taxon>
        <taxon>Echinodermata</taxon>
        <taxon>Eleutherozoa</taxon>
        <taxon>Asterozoa</taxon>
        <taxon>Asteroidea</taxon>
        <taxon>Valvatacea</taxon>
        <taxon>Valvatida</taxon>
        <taxon>Asterinidae</taxon>
        <taxon>Patiria</taxon>
    </lineage>
</organism>
<comment type="cofactor">
    <cofactor evidence="3">
        <name>Zn(2+)</name>
        <dbReference type="ChEBI" id="CHEBI:29105"/>
    </cofactor>
    <text evidence="3">Binds 2 Zn(2+) ions.</text>
</comment>
<dbReference type="GeneID" id="119738136"/>
<dbReference type="PANTHER" id="PTHR11596">
    <property type="entry name" value="ALKALINE PHOSPHATASE"/>
    <property type="match status" value="1"/>
</dbReference>
<evidence type="ECO:0000256" key="6">
    <source>
        <dbReference type="SAM" id="SignalP"/>
    </source>
</evidence>
<feature type="binding site" evidence="3">
    <location>
        <position position="91"/>
    </location>
    <ligand>
        <name>Mg(2+)</name>
        <dbReference type="ChEBI" id="CHEBI:18420"/>
    </ligand>
</feature>
<dbReference type="EC" id="3.1.3.1" evidence="1"/>
<keyword evidence="3" id="KW-0862">Zinc</keyword>
<dbReference type="PANTHER" id="PTHR11596:SF5">
    <property type="entry name" value="ALKALINE PHOSPHATASE"/>
    <property type="match status" value="1"/>
</dbReference>
<feature type="binding site" evidence="3">
    <location>
        <position position="91"/>
    </location>
    <ligand>
        <name>Zn(2+)</name>
        <dbReference type="ChEBI" id="CHEBI:29105"/>
        <label>2</label>
    </ligand>
</feature>